<accession>A0A1I8BWM3</accession>
<evidence type="ECO:0000313" key="14">
    <source>
        <dbReference type="WBParaSite" id="MhA1_Contig711.frz3.fgene1"/>
    </source>
</evidence>
<dbReference type="GO" id="GO:0005576">
    <property type="term" value="C:extracellular region"/>
    <property type="evidence" value="ECO:0007669"/>
    <property type="project" value="UniProtKB-SubCell"/>
</dbReference>
<dbReference type="SUPFAM" id="SSF51126">
    <property type="entry name" value="Pectin lyase-like"/>
    <property type="match status" value="1"/>
</dbReference>
<evidence type="ECO:0000256" key="1">
    <source>
        <dbReference type="ARBA" id="ARBA00000695"/>
    </source>
</evidence>
<keyword evidence="6" id="KW-0964">Secreted</keyword>
<dbReference type="WBParaSite" id="MhA1_Contig711.frz3.fgene1">
    <property type="protein sequence ID" value="MhA1_Contig711.frz3.fgene1"/>
    <property type="gene ID" value="MhA1_Contig711.frz3.fgene1"/>
</dbReference>
<feature type="signal peptide" evidence="12">
    <location>
        <begin position="1"/>
        <end position="24"/>
    </location>
</feature>
<evidence type="ECO:0000256" key="3">
    <source>
        <dbReference type="ARBA" id="ARBA00004613"/>
    </source>
</evidence>
<comment type="similarity">
    <text evidence="4">Belongs to the polysaccharide lyase 3 family.</text>
</comment>
<evidence type="ECO:0000256" key="2">
    <source>
        <dbReference type="ARBA" id="ARBA00001913"/>
    </source>
</evidence>
<dbReference type="EC" id="4.2.2.2" evidence="5"/>
<dbReference type="Proteomes" id="UP000095281">
    <property type="component" value="Unplaced"/>
</dbReference>
<dbReference type="PANTHER" id="PTHR33407">
    <property type="entry name" value="PECTATE LYASE F-RELATED"/>
    <property type="match status" value="1"/>
</dbReference>
<keyword evidence="9" id="KW-0456">Lyase</keyword>
<evidence type="ECO:0000256" key="7">
    <source>
        <dbReference type="ARBA" id="ARBA00022729"/>
    </source>
</evidence>
<dbReference type="InterPro" id="IPR012334">
    <property type="entry name" value="Pectin_lyas_fold"/>
</dbReference>
<dbReference type="GO" id="GO:0045490">
    <property type="term" value="P:pectin catabolic process"/>
    <property type="evidence" value="ECO:0007669"/>
    <property type="project" value="TreeGrafter"/>
</dbReference>
<keyword evidence="13" id="KW-1185">Reference proteome</keyword>
<evidence type="ECO:0000313" key="13">
    <source>
        <dbReference type="Proteomes" id="UP000095281"/>
    </source>
</evidence>
<evidence type="ECO:0000256" key="9">
    <source>
        <dbReference type="ARBA" id="ARBA00023239"/>
    </source>
</evidence>
<feature type="chain" id="PRO_5009316240" description="Probable pectate lyase F" evidence="12">
    <location>
        <begin position="25"/>
        <end position="280"/>
    </location>
</feature>
<evidence type="ECO:0000256" key="4">
    <source>
        <dbReference type="ARBA" id="ARBA00006463"/>
    </source>
</evidence>
<dbReference type="AlphaFoldDB" id="A0A1I8BWM3"/>
<dbReference type="InterPro" id="IPR011050">
    <property type="entry name" value="Pectin_lyase_fold/virulence"/>
</dbReference>
<proteinExistence type="inferred from homology"/>
<keyword evidence="8" id="KW-0106">Calcium</keyword>
<evidence type="ECO:0000256" key="5">
    <source>
        <dbReference type="ARBA" id="ARBA00012272"/>
    </source>
</evidence>
<evidence type="ECO:0000256" key="6">
    <source>
        <dbReference type="ARBA" id="ARBA00022525"/>
    </source>
</evidence>
<comment type="catalytic activity">
    <reaction evidence="1">
        <text>Eliminative cleavage of (1-&gt;4)-alpha-D-galacturonan to give oligosaccharides with 4-deoxy-alpha-D-galact-4-enuronosyl groups at their non-reducing ends.</text>
        <dbReference type="EC" id="4.2.2.2"/>
    </reaction>
</comment>
<dbReference type="InterPro" id="IPR004898">
    <property type="entry name" value="Pectate_lyase_PlyH/PlyE-like"/>
</dbReference>
<name>A0A1I8BWM3_MELHA</name>
<comment type="function">
    <text evidence="10">Pectinolytic enzyme consist of four classes of enzymes: pectin lyase, polygalacturonase, pectin methylesterase and rhamnogalacturonase. Among pectinolytic enzymes, pectin lyase is the most important in depolymerization of pectin, since it cleaves internal glycosidic bonds of highly methylated pectins. Favors pectate, the anion, over pectin, the methyl ester.</text>
</comment>
<dbReference type="GO" id="GO:0030570">
    <property type="term" value="F:pectate lyase activity"/>
    <property type="evidence" value="ECO:0007669"/>
    <property type="project" value="UniProtKB-EC"/>
</dbReference>
<evidence type="ECO:0000256" key="12">
    <source>
        <dbReference type="SAM" id="SignalP"/>
    </source>
</evidence>
<dbReference type="Pfam" id="PF03211">
    <property type="entry name" value="Pectate_lyase"/>
    <property type="match status" value="1"/>
</dbReference>
<keyword evidence="7 12" id="KW-0732">Signal</keyword>
<reference evidence="14" key="1">
    <citation type="submission" date="2016-11" db="UniProtKB">
        <authorList>
            <consortium name="WormBaseParasite"/>
        </authorList>
    </citation>
    <scope>IDENTIFICATION</scope>
</reference>
<comment type="subcellular location">
    <subcellularLocation>
        <location evidence="3">Secreted</location>
    </subcellularLocation>
</comment>
<evidence type="ECO:0000256" key="11">
    <source>
        <dbReference type="ARBA" id="ARBA00039895"/>
    </source>
</evidence>
<comment type="cofactor">
    <cofactor evidence="2">
        <name>Ca(2+)</name>
        <dbReference type="ChEBI" id="CHEBI:29108"/>
    </cofactor>
</comment>
<dbReference type="Gene3D" id="2.160.20.10">
    <property type="entry name" value="Single-stranded right-handed beta-helix, Pectin lyase-like"/>
    <property type="match status" value="1"/>
</dbReference>
<evidence type="ECO:0000256" key="10">
    <source>
        <dbReference type="ARBA" id="ARBA00025679"/>
    </source>
</evidence>
<evidence type="ECO:0000256" key="8">
    <source>
        <dbReference type="ARBA" id="ARBA00022837"/>
    </source>
</evidence>
<protein>
    <recommendedName>
        <fullName evidence="11">Probable pectate lyase F</fullName>
        <ecNumber evidence="5">4.2.2.2</ecNumber>
    </recommendedName>
</protein>
<dbReference type="PANTHER" id="PTHR33407:SF9">
    <property type="entry name" value="PECTATE LYASE F-RELATED"/>
    <property type="match status" value="1"/>
</dbReference>
<organism evidence="13 14">
    <name type="scientific">Meloidogyne hapla</name>
    <name type="common">Root-knot nematode worm</name>
    <dbReference type="NCBI Taxonomy" id="6305"/>
    <lineage>
        <taxon>Eukaryota</taxon>
        <taxon>Metazoa</taxon>
        <taxon>Ecdysozoa</taxon>
        <taxon>Nematoda</taxon>
        <taxon>Chromadorea</taxon>
        <taxon>Rhabditida</taxon>
        <taxon>Tylenchina</taxon>
        <taxon>Tylenchomorpha</taxon>
        <taxon>Tylenchoidea</taxon>
        <taxon>Meloidogynidae</taxon>
        <taxon>Meloidogyninae</taxon>
        <taxon>Meloidogyne</taxon>
    </lineage>
</organism>
<sequence length="280" mass="30579">MLILHSKFLINIILLKLLPLLIKSDFCKFPKATSTKIVDETIPLNKSKDYGYMRLVASPKLGSCSIDFSKKLSPILCLADGVTVSNLIIGTESSSGIWCSGSCTLKNVYFERVCTHAAAFNATTDFTKTDRRTFTYTVEGGAALNALDKMFVQSGPGKTIINNFCGDGFQKVWRSCGTCNDEVSQYSKQRAVTITNSNFTGKGHVIASGNAPYKDKVTFNNVKIFGYKNRTTRIVYACGEVKPEVPEDHLDTGASNWYLPGRAGTGTVCNYPATAIKVVN</sequence>